<organism evidence="1 2">
    <name type="scientific">Mycoplasma haemofelis (strain Langford 1)</name>
    <name type="common">Haemobartonella felis</name>
    <dbReference type="NCBI Taxonomy" id="941640"/>
    <lineage>
        <taxon>Bacteria</taxon>
        <taxon>Bacillati</taxon>
        <taxon>Mycoplasmatota</taxon>
        <taxon>Mollicutes</taxon>
        <taxon>Mycoplasmataceae</taxon>
        <taxon>Mycoplasma</taxon>
    </lineage>
</organism>
<sequence>MNPALLKFGVPAMGVAGSSAVGYGIYSHISKQEKTLRDLLHEVPLIVDSQSKSWEAVFEDLKAEDSDLILSLSSIDSTISKTSTNIQAAPILNKWCNTSLNKKIGVSNREKLLSQIRKWCVIQPATVSEKLKSQGLNMISGNWNTKYDSLKDSIFAEIKDKVSDFTQKTESDKGGKALQAWCEEKAKVGTHTEGASQVFRNVKDRCTSAQ</sequence>
<evidence type="ECO:0000313" key="1">
    <source>
        <dbReference type="EMBL" id="CBY92906.1"/>
    </source>
</evidence>
<dbReference type="OrthoDB" id="9824139at2"/>
<dbReference type="EMBL" id="FR773153">
    <property type="protein sequence ID" value="CBY92906.1"/>
    <property type="molecule type" value="Genomic_DNA"/>
</dbReference>
<keyword evidence="2" id="KW-1185">Reference proteome</keyword>
<dbReference type="AlphaFoldDB" id="E8ZID5"/>
<name>E8ZID5_MYCHL</name>
<proteinExistence type="predicted"/>
<accession>E8ZID5</accession>
<dbReference type="Proteomes" id="UP000008637">
    <property type="component" value="Chromosome"/>
</dbReference>
<dbReference type="KEGG" id="mha:HF1_08980"/>
<reference evidence="1 2" key="1">
    <citation type="journal article" date="2011" name="J. Bacteriol.">
        <title>Complete genome sequence of Mycoplasma haemofelis, a hemotropic mycoplasma.</title>
        <authorList>
            <person name="Barker E.N."/>
            <person name="Helps C.R."/>
            <person name="Peters I.R."/>
            <person name="Darby A.C."/>
            <person name="Radford A.D."/>
            <person name="Tasker S."/>
        </authorList>
    </citation>
    <scope>NUCLEOTIDE SEQUENCE [LARGE SCALE GENOMIC DNA]</scope>
    <source>
        <strain evidence="1 2">Langford 1</strain>
    </source>
</reference>
<gene>
    <name evidence="1" type="ordered locus">HF1_08980</name>
</gene>
<dbReference type="HOGENOM" id="CLU_109325_0_0_14"/>
<evidence type="ECO:0000313" key="2">
    <source>
        <dbReference type="Proteomes" id="UP000008637"/>
    </source>
</evidence>
<protein>
    <submittedName>
        <fullName evidence="1">Uncharacterized protein</fullName>
    </submittedName>
</protein>